<dbReference type="NCBIfam" id="NF033516">
    <property type="entry name" value="transpos_IS3"/>
    <property type="match status" value="1"/>
</dbReference>
<dbReference type="Pfam" id="PF00665">
    <property type="entry name" value="rve"/>
    <property type="match status" value="1"/>
</dbReference>
<accession>A0AAU9ELB5</accession>
<feature type="domain" description="Integrase catalytic" evidence="4">
    <location>
        <begin position="137"/>
        <end position="191"/>
    </location>
</feature>
<comment type="similarity">
    <text evidence="2">Belongs to the transposase IS3/IS150/IS904 family.</text>
</comment>
<gene>
    <name evidence="5" type="ORF">FAK_18220</name>
</gene>
<dbReference type="Gene3D" id="3.30.420.10">
    <property type="entry name" value="Ribonuclease H-like superfamily/Ribonuclease H"/>
    <property type="match status" value="1"/>
</dbReference>
<keyword evidence="6" id="KW-1185">Reference proteome</keyword>
<dbReference type="KEGG" id="dmp:FAK_18220"/>
<protein>
    <recommendedName>
        <fullName evidence="3 4">Integrase catalytic domain-containing protein</fullName>
    </recommendedName>
</protein>
<evidence type="ECO:0000259" key="4">
    <source>
        <dbReference type="Pfam" id="PF13333"/>
    </source>
</evidence>
<dbReference type="GO" id="GO:0015074">
    <property type="term" value="P:DNA integration"/>
    <property type="evidence" value="ECO:0007669"/>
    <property type="project" value="InterPro"/>
</dbReference>
<dbReference type="InterPro" id="IPR036397">
    <property type="entry name" value="RNaseH_sf"/>
</dbReference>
<evidence type="ECO:0000256" key="1">
    <source>
        <dbReference type="ARBA" id="ARBA00037276"/>
    </source>
</evidence>
<evidence type="ECO:0000256" key="2">
    <source>
        <dbReference type="ARBA" id="ARBA00043964"/>
    </source>
</evidence>
<feature type="domain" description="Integrase catalytic" evidence="3">
    <location>
        <begin position="32"/>
        <end position="130"/>
    </location>
</feature>
<dbReference type="Proteomes" id="UP001366166">
    <property type="component" value="Chromosome"/>
</dbReference>
<proteinExistence type="inferred from homology"/>
<dbReference type="InterPro" id="IPR048020">
    <property type="entry name" value="Transpos_IS3"/>
</dbReference>
<dbReference type="SUPFAM" id="SSF53098">
    <property type="entry name" value="Ribonuclease H-like"/>
    <property type="match status" value="1"/>
</dbReference>
<reference evidence="6" key="1">
    <citation type="journal article" date="2023" name="Arch. Microbiol.">
        <title>Desulfoferula mesophilus gen. nov. sp. nov., a mesophilic sulfate-reducing bacterium isolated from a brackish lake sediment.</title>
        <authorList>
            <person name="Watanabe T."/>
            <person name="Yabe T."/>
            <person name="Tsuji J.M."/>
            <person name="Fukui M."/>
        </authorList>
    </citation>
    <scope>NUCLEOTIDE SEQUENCE [LARGE SCALE GENOMIC DNA]</scope>
    <source>
        <strain evidence="6">12FAK</strain>
    </source>
</reference>
<organism evidence="5 6">
    <name type="scientific">Desulfoferula mesophila</name>
    <dbReference type="NCBI Taxonomy" id="3058419"/>
    <lineage>
        <taxon>Bacteria</taxon>
        <taxon>Pseudomonadati</taxon>
        <taxon>Thermodesulfobacteriota</taxon>
        <taxon>Desulfarculia</taxon>
        <taxon>Desulfarculales</taxon>
        <taxon>Desulfarculaceae</taxon>
        <taxon>Desulfoferula</taxon>
    </lineage>
</organism>
<evidence type="ECO:0000259" key="3">
    <source>
        <dbReference type="Pfam" id="PF00665"/>
    </source>
</evidence>
<dbReference type="Pfam" id="PF13333">
    <property type="entry name" value="rve_2"/>
    <property type="match status" value="1"/>
</dbReference>
<evidence type="ECO:0000313" key="6">
    <source>
        <dbReference type="Proteomes" id="UP001366166"/>
    </source>
</evidence>
<name>A0AAU9ELB5_9BACT</name>
<dbReference type="PANTHER" id="PTHR46889:SF6">
    <property type="entry name" value="TRANSPOSASE INSF FOR INSERTION SEQUENCE IS3B"/>
    <property type="match status" value="1"/>
</dbReference>
<comment type="function">
    <text evidence="1">Involved in the transposition of the insertion sequence IS3.</text>
</comment>
<dbReference type="AlphaFoldDB" id="A0AAU9ELB5"/>
<sequence>MAKAAKKYKATTDSDHNLPVAPNRLEQDFTAEAPNQKWVCDITYLWTGEGWLYLAVVLDLFSRMVVGWAMDKRMKAGLVCDALQMALWRRKMPKDVLVHSDRGSQYCSRMYQALLAKHDLICSMSGKGNCYDNAVAESFFHTLKVEAVHGESFATREAMRRAIFEYIEVDYNRSRRHSANGHISPLAYEHKMIA</sequence>
<dbReference type="EMBL" id="AP028679">
    <property type="protein sequence ID" value="BEQ14756.1"/>
    <property type="molecule type" value="Genomic_DNA"/>
</dbReference>
<evidence type="ECO:0000313" key="5">
    <source>
        <dbReference type="EMBL" id="BEQ14756.1"/>
    </source>
</evidence>
<dbReference type="InterPro" id="IPR001584">
    <property type="entry name" value="Integrase_cat-core"/>
</dbReference>
<dbReference type="InterPro" id="IPR050900">
    <property type="entry name" value="Transposase_IS3/IS150/IS904"/>
</dbReference>
<dbReference type="InterPro" id="IPR012337">
    <property type="entry name" value="RNaseH-like_sf"/>
</dbReference>
<dbReference type="PANTHER" id="PTHR46889">
    <property type="entry name" value="TRANSPOSASE INSF FOR INSERTION SEQUENCE IS3B-RELATED"/>
    <property type="match status" value="1"/>
</dbReference>
<dbReference type="GO" id="GO:0003676">
    <property type="term" value="F:nucleic acid binding"/>
    <property type="evidence" value="ECO:0007669"/>
    <property type="project" value="InterPro"/>
</dbReference>